<feature type="compositionally biased region" description="Polar residues" evidence="9">
    <location>
        <begin position="32"/>
        <end position="43"/>
    </location>
</feature>
<dbReference type="Gene3D" id="3.10.20.90">
    <property type="entry name" value="Phosphatidylinositol 3-kinase Catalytic Subunit, Chain A, domain 1"/>
    <property type="match status" value="1"/>
</dbReference>
<dbReference type="SUPFAM" id="SSF54236">
    <property type="entry name" value="Ubiquitin-like"/>
    <property type="match status" value="1"/>
</dbReference>
<dbReference type="GO" id="GO:0034274">
    <property type="term" value="C:Atg12-Atg5-Atg16 complex"/>
    <property type="evidence" value="ECO:0007669"/>
    <property type="project" value="EnsemblFungi"/>
</dbReference>
<keyword evidence="6 8" id="KW-0653">Protein transport</keyword>
<dbReference type="RefSeq" id="XP_003682935.1">
    <property type="nucleotide sequence ID" value="XM_003682887.1"/>
</dbReference>
<evidence type="ECO:0000256" key="9">
    <source>
        <dbReference type="SAM" id="MobiDB-lite"/>
    </source>
</evidence>
<proteinExistence type="inferred from homology"/>
<dbReference type="GO" id="GO:0000422">
    <property type="term" value="P:autophagy of mitochondrion"/>
    <property type="evidence" value="ECO:0007669"/>
    <property type="project" value="EnsemblFungi"/>
</dbReference>
<dbReference type="CDD" id="cd01612">
    <property type="entry name" value="Ubl_ATG12"/>
    <property type="match status" value="1"/>
</dbReference>
<protein>
    <recommendedName>
        <fullName evidence="3 8">Ubiquitin-like protein ATG12</fullName>
    </recommendedName>
</protein>
<dbReference type="KEGG" id="tdl:TDEL_0G03570"/>
<evidence type="ECO:0000256" key="4">
    <source>
        <dbReference type="ARBA" id="ARBA00022499"/>
    </source>
</evidence>
<dbReference type="InterPro" id="IPR007242">
    <property type="entry name" value="Atg12"/>
</dbReference>
<keyword evidence="4 8" id="KW-1017">Isopeptide bond</keyword>
<comment type="subcellular location">
    <subcellularLocation>
        <location evidence="1 8">Preautophagosomal structure membrane</location>
        <topology evidence="1 8">Peripheral membrane protein</topology>
    </subcellularLocation>
</comment>
<evidence type="ECO:0000256" key="7">
    <source>
        <dbReference type="ARBA" id="ARBA00023006"/>
    </source>
</evidence>
<organism evidence="10 11">
    <name type="scientific">Torulaspora delbrueckii</name>
    <name type="common">Yeast</name>
    <name type="synonym">Candida colliculosa</name>
    <dbReference type="NCBI Taxonomy" id="4950"/>
    <lineage>
        <taxon>Eukaryota</taxon>
        <taxon>Fungi</taxon>
        <taxon>Dikarya</taxon>
        <taxon>Ascomycota</taxon>
        <taxon>Saccharomycotina</taxon>
        <taxon>Saccharomycetes</taxon>
        <taxon>Saccharomycetales</taxon>
        <taxon>Saccharomycetaceae</taxon>
        <taxon>Torulaspora</taxon>
    </lineage>
</organism>
<dbReference type="GO" id="GO:0061723">
    <property type="term" value="P:glycophagy"/>
    <property type="evidence" value="ECO:0007669"/>
    <property type="project" value="TreeGrafter"/>
</dbReference>
<comment type="subunit">
    <text evidence="8">Forms a conjugate with ATG5.</text>
</comment>
<dbReference type="GO" id="GO:0031386">
    <property type="term" value="F:protein tag activity"/>
    <property type="evidence" value="ECO:0007669"/>
    <property type="project" value="EnsemblFungi"/>
</dbReference>
<dbReference type="AlphaFoldDB" id="G8ZXV7"/>
<evidence type="ECO:0000256" key="3">
    <source>
        <dbReference type="ARBA" id="ARBA00015875"/>
    </source>
</evidence>
<dbReference type="GO" id="GO:0034727">
    <property type="term" value="P:piecemeal microautophagy of the nucleus"/>
    <property type="evidence" value="ECO:0007669"/>
    <property type="project" value="EnsemblFungi"/>
</dbReference>
<dbReference type="InterPro" id="IPR029071">
    <property type="entry name" value="Ubiquitin-like_domsf"/>
</dbReference>
<dbReference type="PANTHER" id="PTHR13385:SF0">
    <property type="entry name" value="UBIQUITIN-LIKE PROTEIN ATG12"/>
    <property type="match status" value="1"/>
</dbReference>
<dbReference type="GO" id="GO:0005829">
    <property type="term" value="C:cytosol"/>
    <property type="evidence" value="ECO:0007669"/>
    <property type="project" value="EnsemblFungi"/>
</dbReference>
<dbReference type="GeneID" id="11505019"/>
<evidence type="ECO:0000313" key="10">
    <source>
        <dbReference type="EMBL" id="CCE93724.1"/>
    </source>
</evidence>
<gene>
    <name evidence="10" type="primary">TDEL0G03570</name>
    <name evidence="10" type="ORF">TDEL_0G03570</name>
</gene>
<dbReference type="STRING" id="1076872.G8ZXV7"/>
<feature type="region of interest" description="Disordered" evidence="9">
    <location>
        <begin position="1"/>
        <end position="43"/>
    </location>
</feature>
<evidence type="ECO:0000256" key="1">
    <source>
        <dbReference type="ARBA" id="ARBA00004623"/>
    </source>
</evidence>
<keyword evidence="5 8" id="KW-0833">Ubl conjugation pathway</keyword>
<evidence type="ECO:0000256" key="6">
    <source>
        <dbReference type="ARBA" id="ARBA00022927"/>
    </source>
</evidence>
<dbReference type="eggNOG" id="KOG3439">
    <property type="taxonomic scope" value="Eukaryota"/>
</dbReference>
<evidence type="ECO:0000256" key="8">
    <source>
        <dbReference type="RuleBase" id="RU361201"/>
    </source>
</evidence>
<dbReference type="GO" id="GO:0032258">
    <property type="term" value="P:cytoplasm to vacuole targeting by the Cvt pathway"/>
    <property type="evidence" value="ECO:0007669"/>
    <property type="project" value="EnsemblFungi"/>
</dbReference>
<dbReference type="GO" id="GO:0034045">
    <property type="term" value="C:phagophore assembly site membrane"/>
    <property type="evidence" value="ECO:0007669"/>
    <property type="project" value="UniProtKB-SubCell"/>
</dbReference>
<keyword evidence="7 8" id="KW-0072">Autophagy</keyword>
<keyword evidence="8" id="KW-0813">Transport</keyword>
<dbReference type="Pfam" id="PF04110">
    <property type="entry name" value="APG12"/>
    <property type="match status" value="1"/>
</dbReference>
<dbReference type="InParanoid" id="G8ZXV7"/>
<evidence type="ECO:0000256" key="5">
    <source>
        <dbReference type="ARBA" id="ARBA00022786"/>
    </source>
</evidence>
<dbReference type="GO" id="GO:0008047">
    <property type="term" value="F:enzyme activator activity"/>
    <property type="evidence" value="ECO:0007669"/>
    <property type="project" value="EnsemblFungi"/>
</dbReference>
<dbReference type="HOGENOM" id="CLU_106795_0_0_1"/>
<feature type="compositionally biased region" description="Polar residues" evidence="9">
    <location>
        <begin position="14"/>
        <end position="24"/>
    </location>
</feature>
<dbReference type="OrthoDB" id="10003551at2759"/>
<dbReference type="GO" id="GO:0097352">
    <property type="term" value="P:autophagosome maturation"/>
    <property type="evidence" value="ECO:0007669"/>
    <property type="project" value="TreeGrafter"/>
</dbReference>
<keyword evidence="11" id="KW-1185">Reference proteome</keyword>
<dbReference type="GO" id="GO:0000045">
    <property type="term" value="P:autophagosome assembly"/>
    <property type="evidence" value="ECO:0007669"/>
    <property type="project" value="EnsemblFungi"/>
</dbReference>
<dbReference type="GO" id="GO:0000421">
    <property type="term" value="C:autophagosome membrane"/>
    <property type="evidence" value="ECO:0007669"/>
    <property type="project" value="TreeGrafter"/>
</dbReference>
<evidence type="ECO:0000256" key="2">
    <source>
        <dbReference type="ARBA" id="ARBA00007778"/>
    </source>
</evidence>
<dbReference type="FunCoup" id="G8ZXV7">
    <property type="interactions" value="194"/>
</dbReference>
<name>G8ZXV7_TORDE</name>
<dbReference type="GO" id="GO:0019776">
    <property type="term" value="F:Atg8-family ligase activity"/>
    <property type="evidence" value="ECO:0007669"/>
    <property type="project" value="EnsemblFungi"/>
</dbReference>
<comment type="similarity">
    <text evidence="2 8">Belongs to the ATG12 family.</text>
</comment>
<sequence length="209" mass="22915">MSRILESESDNDESGQSSLANSGSADVANVGRDNSSDANSNVIQRRLEQFSRRLSMLGLMSSQEIEEKDGEEQPDVIESQGLAPLRQEVPMTASLILNKLPKATNEALEKSQQASSKKSHQDKQLKVQIKFQPIGSIAQITPSVCKISATQPFALISTFLTRSLKVSQVYCYINNSFAPNPQQIVGDLWSQFKVDNELIVSYCGTVAFG</sequence>
<reference evidence="10 11" key="1">
    <citation type="journal article" date="2011" name="Proc. Natl. Acad. Sci. U.S.A.">
        <title>Evolutionary erosion of yeast sex chromosomes by mating-type switching accidents.</title>
        <authorList>
            <person name="Gordon J.L."/>
            <person name="Armisen D."/>
            <person name="Proux-Wera E."/>
            <person name="Oheigeartaigh S.S."/>
            <person name="Byrne K.P."/>
            <person name="Wolfe K.H."/>
        </authorList>
    </citation>
    <scope>NUCLEOTIDE SEQUENCE [LARGE SCALE GENOMIC DNA]</scope>
    <source>
        <strain evidence="11">ATCC 10662 / CBS 1146 / NBRC 0425 / NCYC 2629 / NRRL Y-866</strain>
    </source>
</reference>
<dbReference type="EMBL" id="HE616748">
    <property type="protein sequence ID" value="CCE93724.1"/>
    <property type="molecule type" value="Genomic_DNA"/>
</dbReference>
<dbReference type="PANTHER" id="PTHR13385">
    <property type="entry name" value="AUTOPHAGY PROTEIN 12"/>
    <property type="match status" value="1"/>
</dbReference>
<evidence type="ECO:0000313" key="11">
    <source>
        <dbReference type="Proteomes" id="UP000005627"/>
    </source>
</evidence>
<dbReference type="Proteomes" id="UP000005627">
    <property type="component" value="Chromosome 7"/>
</dbReference>
<comment type="function">
    <text evidence="8">Ubiquitin-like protein involved in cytoplasm to vacuole transport (Cvt), autophagy vesicles formation, mitophagy, and nucleophagy.</text>
</comment>
<accession>G8ZXV7</accession>
<keyword evidence="8" id="KW-0472">Membrane</keyword>